<accession>A0A8T3BAP5</accession>
<evidence type="ECO:0000313" key="2">
    <source>
        <dbReference type="EMBL" id="KAI0507898.1"/>
    </source>
</evidence>
<dbReference type="EMBL" id="JAGYWB010000010">
    <property type="protein sequence ID" value="KAI0507898.1"/>
    <property type="molecule type" value="Genomic_DNA"/>
</dbReference>
<evidence type="ECO:0000256" key="1">
    <source>
        <dbReference type="SAM" id="MobiDB-lite"/>
    </source>
</evidence>
<protein>
    <submittedName>
        <fullName evidence="2">Uncharacterized protein</fullName>
    </submittedName>
</protein>
<feature type="region of interest" description="Disordered" evidence="1">
    <location>
        <begin position="43"/>
        <end position="83"/>
    </location>
</feature>
<organism evidence="2 3">
    <name type="scientific">Dendrobium nobile</name>
    <name type="common">Orchid</name>
    <dbReference type="NCBI Taxonomy" id="94219"/>
    <lineage>
        <taxon>Eukaryota</taxon>
        <taxon>Viridiplantae</taxon>
        <taxon>Streptophyta</taxon>
        <taxon>Embryophyta</taxon>
        <taxon>Tracheophyta</taxon>
        <taxon>Spermatophyta</taxon>
        <taxon>Magnoliopsida</taxon>
        <taxon>Liliopsida</taxon>
        <taxon>Asparagales</taxon>
        <taxon>Orchidaceae</taxon>
        <taxon>Epidendroideae</taxon>
        <taxon>Malaxideae</taxon>
        <taxon>Dendrobiinae</taxon>
        <taxon>Dendrobium</taxon>
    </lineage>
</organism>
<feature type="compositionally biased region" description="Basic and acidic residues" evidence="1">
    <location>
        <begin position="43"/>
        <end position="52"/>
    </location>
</feature>
<evidence type="ECO:0000313" key="3">
    <source>
        <dbReference type="Proteomes" id="UP000829196"/>
    </source>
</evidence>
<sequence>MESWKKRRHCLERERRWGRSARAIPAYAGDGKFHGWKELIERESERASERDQGAPFPHHLRGISGVRSGWPVGGGGIERRGGPRFTSVVRADCGVNEMDE</sequence>
<reference evidence="2" key="1">
    <citation type="journal article" date="2022" name="Front. Genet.">
        <title>Chromosome-Scale Assembly of the Dendrobium nobile Genome Provides Insights Into the Molecular Mechanism of the Biosynthesis of the Medicinal Active Ingredient of Dendrobium.</title>
        <authorList>
            <person name="Xu Q."/>
            <person name="Niu S.-C."/>
            <person name="Li K.-L."/>
            <person name="Zheng P.-J."/>
            <person name="Zhang X.-J."/>
            <person name="Jia Y."/>
            <person name="Liu Y."/>
            <person name="Niu Y.-X."/>
            <person name="Yu L.-H."/>
            <person name="Chen D.-F."/>
            <person name="Zhang G.-Q."/>
        </authorList>
    </citation>
    <scope>NUCLEOTIDE SEQUENCE</scope>
    <source>
        <tissue evidence="2">Leaf</tissue>
    </source>
</reference>
<dbReference type="SMR" id="A0A8T3BAP5"/>
<dbReference type="AlphaFoldDB" id="A0A8T3BAP5"/>
<gene>
    <name evidence="2" type="ORF">KFK09_014026</name>
</gene>
<comment type="caution">
    <text evidence="2">The sequence shown here is derived from an EMBL/GenBank/DDBJ whole genome shotgun (WGS) entry which is preliminary data.</text>
</comment>
<proteinExistence type="predicted"/>
<dbReference type="Proteomes" id="UP000829196">
    <property type="component" value="Unassembled WGS sequence"/>
</dbReference>
<keyword evidence="3" id="KW-1185">Reference proteome</keyword>
<name>A0A8T3BAP5_DENNO</name>